<dbReference type="InterPro" id="IPR006016">
    <property type="entry name" value="UspA"/>
</dbReference>
<organism evidence="3 4">
    <name type="scientific">Pararobbsia alpina</name>
    <dbReference type="NCBI Taxonomy" id="621374"/>
    <lineage>
        <taxon>Bacteria</taxon>
        <taxon>Pseudomonadati</taxon>
        <taxon>Pseudomonadota</taxon>
        <taxon>Betaproteobacteria</taxon>
        <taxon>Burkholderiales</taxon>
        <taxon>Burkholderiaceae</taxon>
        <taxon>Pararobbsia</taxon>
    </lineage>
</organism>
<dbReference type="CDD" id="cd00293">
    <property type="entry name" value="USP-like"/>
    <property type="match status" value="1"/>
</dbReference>
<dbReference type="InterPro" id="IPR006015">
    <property type="entry name" value="Universal_stress_UspA"/>
</dbReference>
<evidence type="ECO:0000313" key="4">
    <source>
        <dbReference type="Proteomes" id="UP000494115"/>
    </source>
</evidence>
<dbReference type="AlphaFoldDB" id="A0A6S7BBS5"/>
<evidence type="ECO:0000256" key="1">
    <source>
        <dbReference type="ARBA" id="ARBA00008791"/>
    </source>
</evidence>
<dbReference type="Pfam" id="PF00582">
    <property type="entry name" value="Usp"/>
    <property type="match status" value="1"/>
</dbReference>
<dbReference type="SUPFAM" id="SSF52402">
    <property type="entry name" value="Adenine nucleotide alpha hydrolases-like"/>
    <property type="match status" value="1"/>
</dbReference>
<dbReference type="InterPro" id="IPR014729">
    <property type="entry name" value="Rossmann-like_a/b/a_fold"/>
</dbReference>
<dbReference type="PANTHER" id="PTHR46268">
    <property type="entry name" value="STRESS RESPONSE PROTEIN NHAX"/>
    <property type="match status" value="1"/>
</dbReference>
<reference evidence="3 4" key="1">
    <citation type="submission" date="2020-04" db="EMBL/GenBank/DDBJ databases">
        <authorList>
            <person name="De Canck E."/>
        </authorList>
    </citation>
    <scope>NUCLEOTIDE SEQUENCE [LARGE SCALE GENOMIC DNA]</scope>
    <source>
        <strain evidence="3 4">LMG 28138</strain>
    </source>
</reference>
<dbReference type="Proteomes" id="UP000494115">
    <property type="component" value="Unassembled WGS sequence"/>
</dbReference>
<feature type="domain" description="UspA" evidence="2">
    <location>
        <begin position="61"/>
        <end position="204"/>
    </location>
</feature>
<accession>A0A6S7BBS5</accession>
<dbReference type="PANTHER" id="PTHR46268:SF15">
    <property type="entry name" value="UNIVERSAL STRESS PROTEIN HP_0031"/>
    <property type="match status" value="1"/>
</dbReference>
<comment type="similarity">
    <text evidence="1">Belongs to the universal stress protein A family.</text>
</comment>
<evidence type="ECO:0000259" key="2">
    <source>
        <dbReference type="Pfam" id="PF00582"/>
    </source>
</evidence>
<evidence type="ECO:0000313" key="3">
    <source>
        <dbReference type="EMBL" id="CAB3794800.1"/>
    </source>
</evidence>
<keyword evidence="4" id="KW-1185">Reference proteome</keyword>
<dbReference type="PRINTS" id="PR01438">
    <property type="entry name" value="UNVRSLSTRESS"/>
</dbReference>
<name>A0A6S7BBS5_9BURK</name>
<protein>
    <recommendedName>
        <fullName evidence="2">UspA domain-containing protein</fullName>
    </recommendedName>
</protein>
<gene>
    <name evidence="3" type="ORF">LMG28138_03749</name>
</gene>
<dbReference type="Gene3D" id="3.40.50.620">
    <property type="entry name" value="HUPs"/>
    <property type="match status" value="1"/>
</dbReference>
<dbReference type="EMBL" id="CADIKM010000020">
    <property type="protein sequence ID" value="CAB3794800.1"/>
    <property type="molecule type" value="Genomic_DNA"/>
</dbReference>
<proteinExistence type="inferred from homology"/>
<sequence length="221" mass="24049">MPSRLGHSGHPVISEIGMFPNAPAKVPLTCYGHTWLQSPAQHLCCKQTRRFRGASVKGGDMFRHILIPTDGSALSQMAIDGGIELARALSAHVTAYACLPPYPYTPFSEVVIEPPAEYQQRAEQEARDHLHTVEDACAAAGVPCTAIVSVHPAPYQGIIETAEKYGCDLIFMASHGRRGLGSLLIGSETQRVLTHTQIPVIVYREARAIASRKLKRLKAET</sequence>